<dbReference type="InterPro" id="IPR028624">
    <property type="entry name" value="Tscrpt_elong_fac_GreA/B"/>
</dbReference>
<evidence type="ECO:0000313" key="9">
    <source>
        <dbReference type="Proteomes" id="UP000782312"/>
    </source>
</evidence>
<dbReference type="InterPro" id="IPR036805">
    <property type="entry name" value="Tscrpt_elong_fac_GreA/B_N_sf"/>
</dbReference>
<proteinExistence type="inferred from homology"/>
<dbReference type="Pfam" id="PF01272">
    <property type="entry name" value="GreA_GreB"/>
    <property type="match status" value="1"/>
</dbReference>
<dbReference type="GO" id="GO:0032784">
    <property type="term" value="P:regulation of DNA-templated transcription elongation"/>
    <property type="evidence" value="ECO:0007669"/>
    <property type="project" value="UniProtKB-UniRule"/>
</dbReference>
<protein>
    <recommendedName>
        <fullName evidence="5">Transcription elongation factor GreA</fullName>
    </recommendedName>
    <alternativeName>
        <fullName evidence="5">Transcript cleavage factor GreA</fullName>
    </alternativeName>
</protein>
<keyword evidence="2 5" id="KW-0238">DNA-binding</keyword>
<keyword evidence="8" id="KW-0648">Protein biosynthesis</keyword>
<evidence type="ECO:0000256" key="1">
    <source>
        <dbReference type="ARBA" id="ARBA00023015"/>
    </source>
</evidence>
<evidence type="ECO:0000259" key="7">
    <source>
        <dbReference type="Pfam" id="PF03449"/>
    </source>
</evidence>
<feature type="domain" description="Transcription elongation factor GreA/GreB C-terminal" evidence="6">
    <location>
        <begin position="81"/>
        <end position="154"/>
    </location>
</feature>
<dbReference type="PANTHER" id="PTHR30437:SF4">
    <property type="entry name" value="TRANSCRIPTION ELONGATION FACTOR GREA"/>
    <property type="match status" value="1"/>
</dbReference>
<dbReference type="EMBL" id="JACPUR010000039">
    <property type="protein sequence ID" value="MBI3129262.1"/>
    <property type="molecule type" value="Genomic_DNA"/>
</dbReference>
<dbReference type="GO" id="GO:0003677">
    <property type="term" value="F:DNA binding"/>
    <property type="evidence" value="ECO:0007669"/>
    <property type="project" value="UniProtKB-UniRule"/>
</dbReference>
<accession>A0A932I1H0</accession>
<dbReference type="Proteomes" id="UP000782312">
    <property type="component" value="Unassembled WGS sequence"/>
</dbReference>
<evidence type="ECO:0000256" key="2">
    <source>
        <dbReference type="ARBA" id="ARBA00023125"/>
    </source>
</evidence>
<organism evidence="8 9">
    <name type="scientific">Tectimicrobiota bacterium</name>
    <dbReference type="NCBI Taxonomy" id="2528274"/>
    <lineage>
        <taxon>Bacteria</taxon>
        <taxon>Pseudomonadati</taxon>
        <taxon>Nitrospinota/Tectimicrobiota group</taxon>
        <taxon>Candidatus Tectimicrobiota</taxon>
    </lineage>
</organism>
<reference evidence="8" key="1">
    <citation type="submission" date="2020-07" db="EMBL/GenBank/DDBJ databases">
        <title>Huge and variable diversity of episymbiotic CPR bacteria and DPANN archaea in groundwater ecosystems.</title>
        <authorList>
            <person name="He C.Y."/>
            <person name="Keren R."/>
            <person name="Whittaker M."/>
            <person name="Farag I.F."/>
            <person name="Doudna J."/>
            <person name="Cate J.H.D."/>
            <person name="Banfield J.F."/>
        </authorList>
    </citation>
    <scope>NUCLEOTIDE SEQUENCE</scope>
    <source>
        <strain evidence="8">NC_groundwater_763_Ag_S-0.2um_68_21</strain>
    </source>
</reference>
<dbReference type="Gene3D" id="3.10.50.30">
    <property type="entry name" value="Transcription elongation factor, GreA/GreB, C-terminal domain"/>
    <property type="match status" value="1"/>
</dbReference>
<dbReference type="PIRSF" id="PIRSF006092">
    <property type="entry name" value="GreA_GreB"/>
    <property type="match status" value="1"/>
</dbReference>
<dbReference type="GO" id="GO:0003746">
    <property type="term" value="F:translation elongation factor activity"/>
    <property type="evidence" value="ECO:0007669"/>
    <property type="project" value="UniProtKB-KW"/>
</dbReference>
<keyword evidence="8" id="KW-0251">Elongation factor</keyword>
<evidence type="ECO:0000256" key="3">
    <source>
        <dbReference type="ARBA" id="ARBA00023163"/>
    </source>
</evidence>
<feature type="domain" description="Transcription elongation factor GreA/GreB N-terminal" evidence="7">
    <location>
        <begin position="4"/>
        <end position="71"/>
    </location>
</feature>
<evidence type="ECO:0000313" key="8">
    <source>
        <dbReference type="EMBL" id="MBI3129262.1"/>
    </source>
</evidence>
<feature type="coiled-coil region" evidence="5">
    <location>
        <begin position="7"/>
        <end position="34"/>
    </location>
</feature>
<dbReference type="InterPro" id="IPR036953">
    <property type="entry name" value="GreA/GreB_C_sf"/>
</dbReference>
<dbReference type="InterPro" id="IPR023459">
    <property type="entry name" value="Tscrpt_elong_fac_GreA/B_fam"/>
</dbReference>
<keyword evidence="1 5" id="KW-0805">Transcription regulation</keyword>
<evidence type="ECO:0000259" key="6">
    <source>
        <dbReference type="Pfam" id="PF01272"/>
    </source>
</evidence>
<sequence length="162" mass="18177">MPYYLTRRSLQRLREKAEAIQQRLKTEVAQELAKAAAYKDLRENAEWDAAIELQATLKHEVGRILERIQDAALIEELPINGDKVTIGTQVTLLDVDKDQEVTYKIMGEEESNLSNGVIAYSAPLAKGILQREPGDEVTVQLPGGKRTFEVVSVQKIDFSKLP</sequence>
<dbReference type="Pfam" id="PF03449">
    <property type="entry name" value="GreA_GreB_N"/>
    <property type="match status" value="1"/>
</dbReference>
<comment type="caution">
    <text evidence="8">The sequence shown here is derived from an EMBL/GenBank/DDBJ whole genome shotgun (WGS) entry which is preliminary data.</text>
</comment>
<comment type="function">
    <text evidence="4 5">Necessary for efficient RNA polymerase transcription elongation past template-encoded arresting sites. The arresting sites in DNA have the property of trapping a certain fraction of elongating RNA polymerases that pass through, resulting in locked ternary complexes. Cleavage of the nascent transcript by cleavage factors such as GreA or GreB allows the resumption of elongation from the new 3'terminus. GreA releases sequences of 2 to 3 nucleotides.</text>
</comment>
<evidence type="ECO:0000256" key="5">
    <source>
        <dbReference type="HAMAP-Rule" id="MF_00105"/>
    </source>
</evidence>
<dbReference type="InterPro" id="IPR022691">
    <property type="entry name" value="Tscrpt_elong_fac_GreA/B_N"/>
</dbReference>
<dbReference type="FunFam" id="3.10.50.30:FF:000001">
    <property type="entry name" value="Transcription elongation factor GreA"/>
    <property type="match status" value="1"/>
</dbReference>
<keyword evidence="3 5" id="KW-0804">Transcription</keyword>
<dbReference type="PANTHER" id="PTHR30437">
    <property type="entry name" value="TRANSCRIPTION ELONGATION FACTOR GREA"/>
    <property type="match status" value="1"/>
</dbReference>
<name>A0A932I1H0_UNCTE</name>
<dbReference type="SUPFAM" id="SSF46557">
    <property type="entry name" value="GreA transcript cleavage protein, N-terminal domain"/>
    <property type="match status" value="1"/>
</dbReference>
<dbReference type="HAMAP" id="MF_00105">
    <property type="entry name" value="GreA_GreB"/>
    <property type="match status" value="1"/>
</dbReference>
<dbReference type="GO" id="GO:0006354">
    <property type="term" value="P:DNA-templated transcription elongation"/>
    <property type="evidence" value="ECO:0007669"/>
    <property type="project" value="TreeGrafter"/>
</dbReference>
<comment type="similarity">
    <text evidence="5">Belongs to the GreA/GreB family.</text>
</comment>
<dbReference type="AlphaFoldDB" id="A0A932I1H0"/>
<dbReference type="SUPFAM" id="SSF54534">
    <property type="entry name" value="FKBP-like"/>
    <property type="match status" value="1"/>
</dbReference>
<gene>
    <name evidence="5" type="primary">greA</name>
    <name evidence="8" type="ORF">HYZ11_16765</name>
</gene>
<dbReference type="GO" id="GO:0070063">
    <property type="term" value="F:RNA polymerase binding"/>
    <property type="evidence" value="ECO:0007669"/>
    <property type="project" value="InterPro"/>
</dbReference>
<keyword evidence="5" id="KW-0175">Coiled coil</keyword>
<dbReference type="Gene3D" id="1.10.287.180">
    <property type="entry name" value="Transcription elongation factor, GreA/GreB, N-terminal domain"/>
    <property type="match status" value="1"/>
</dbReference>
<evidence type="ECO:0000256" key="4">
    <source>
        <dbReference type="ARBA" id="ARBA00024916"/>
    </source>
</evidence>
<dbReference type="InterPro" id="IPR001437">
    <property type="entry name" value="Tscrpt_elong_fac_GreA/B_C"/>
</dbReference>